<feature type="transmembrane region" description="Helical" evidence="9">
    <location>
        <begin position="88"/>
        <end position="111"/>
    </location>
</feature>
<organism evidence="11 12">
    <name type="scientific">Plectus sambesii</name>
    <dbReference type="NCBI Taxonomy" id="2011161"/>
    <lineage>
        <taxon>Eukaryota</taxon>
        <taxon>Metazoa</taxon>
        <taxon>Ecdysozoa</taxon>
        <taxon>Nematoda</taxon>
        <taxon>Chromadorea</taxon>
        <taxon>Plectida</taxon>
        <taxon>Plectina</taxon>
        <taxon>Plectoidea</taxon>
        <taxon>Plectidae</taxon>
        <taxon>Plectus</taxon>
    </lineage>
</organism>
<keyword evidence="5" id="KW-0297">G-protein coupled receptor</keyword>
<dbReference type="InterPro" id="IPR017452">
    <property type="entry name" value="GPCR_Rhodpsn_7TM"/>
</dbReference>
<evidence type="ECO:0000256" key="9">
    <source>
        <dbReference type="SAM" id="Phobius"/>
    </source>
</evidence>
<evidence type="ECO:0000256" key="8">
    <source>
        <dbReference type="ARBA" id="ARBA00023224"/>
    </source>
</evidence>
<dbReference type="GO" id="GO:0004930">
    <property type="term" value="F:G protein-coupled receptor activity"/>
    <property type="evidence" value="ECO:0007669"/>
    <property type="project" value="UniProtKB-KW"/>
</dbReference>
<evidence type="ECO:0000256" key="7">
    <source>
        <dbReference type="ARBA" id="ARBA00023170"/>
    </source>
</evidence>
<keyword evidence="11" id="KW-1185">Reference proteome</keyword>
<evidence type="ECO:0000256" key="6">
    <source>
        <dbReference type="ARBA" id="ARBA00023136"/>
    </source>
</evidence>
<dbReference type="GO" id="GO:0005886">
    <property type="term" value="C:plasma membrane"/>
    <property type="evidence" value="ECO:0007669"/>
    <property type="project" value="UniProtKB-SubCell"/>
</dbReference>
<evidence type="ECO:0000256" key="5">
    <source>
        <dbReference type="ARBA" id="ARBA00023040"/>
    </source>
</evidence>
<protein>
    <submittedName>
        <fullName evidence="12">G-protein coupled receptors family 1 profile domain-containing protein</fullName>
    </submittedName>
</protein>
<dbReference type="PROSITE" id="PS50262">
    <property type="entry name" value="G_PROTEIN_RECEP_F1_2"/>
    <property type="match status" value="1"/>
</dbReference>
<keyword evidence="3 9" id="KW-0812">Transmembrane</keyword>
<feature type="transmembrane region" description="Helical" evidence="9">
    <location>
        <begin position="266"/>
        <end position="286"/>
    </location>
</feature>
<feature type="transmembrane region" description="Helical" evidence="9">
    <location>
        <begin position="132"/>
        <end position="152"/>
    </location>
</feature>
<keyword evidence="7" id="KW-0675">Receptor</keyword>
<dbReference type="PANTHER" id="PTHR24228">
    <property type="entry name" value="B2 BRADYKININ RECEPTOR/ANGIOTENSIN II RECEPTOR"/>
    <property type="match status" value="1"/>
</dbReference>
<dbReference type="PANTHER" id="PTHR24228:SF59">
    <property type="entry name" value="NEUROPEPTIDE RECEPTOR 15"/>
    <property type="match status" value="1"/>
</dbReference>
<feature type="transmembrane region" description="Helical" evidence="9">
    <location>
        <begin position="233"/>
        <end position="254"/>
    </location>
</feature>
<keyword evidence="4 9" id="KW-1133">Transmembrane helix</keyword>
<feature type="transmembrane region" description="Helical" evidence="9">
    <location>
        <begin position="52"/>
        <end position="76"/>
    </location>
</feature>
<accession>A0A914X122</accession>
<dbReference type="CDD" id="cd00637">
    <property type="entry name" value="7tm_classA_rhodopsin-like"/>
    <property type="match status" value="1"/>
</dbReference>
<feature type="domain" description="G-protein coupled receptors family 1 profile" evidence="10">
    <location>
        <begin position="32"/>
        <end position="282"/>
    </location>
</feature>
<dbReference type="Gene3D" id="1.20.1070.10">
    <property type="entry name" value="Rhodopsin 7-helix transmembrane proteins"/>
    <property type="match status" value="1"/>
</dbReference>
<name>A0A914X122_9BILA</name>
<evidence type="ECO:0000313" key="11">
    <source>
        <dbReference type="Proteomes" id="UP000887566"/>
    </source>
</evidence>
<sequence length="319" mass="36063">MTNTSVFADPDPGSAMWLGLLYAVYAAIGIPANLLVLVLSTTKNVRVHPINICIFSIAFADMMLLVSCLSSTLWALTYDMKTCKVMGVGVYVFILMSMTLPSCLSLCRHVGLVREEHELHPMLRPLKRRKGILALNGIFWTYGLLYPLPFILTDRMGLDPMGFCGVVEIDSFLFWTYYLVFIGGVLFSAYIVTFIFYRKLSIWVQETSSMISATAQTNETLAVTRSIMRMIRWLLFVPFVFYYPALTVEMVMRISPNLISVLTARIFLITVPLPHIIDPFVTLLFVKCYRMSLIELTNGGRTLFKRSVYPSHGTVAVKP</sequence>
<keyword evidence="2" id="KW-1003">Cell membrane</keyword>
<evidence type="ECO:0000259" key="10">
    <source>
        <dbReference type="PROSITE" id="PS50262"/>
    </source>
</evidence>
<evidence type="ECO:0000256" key="2">
    <source>
        <dbReference type="ARBA" id="ARBA00022475"/>
    </source>
</evidence>
<proteinExistence type="predicted"/>
<keyword evidence="6 9" id="KW-0472">Membrane</keyword>
<dbReference type="Proteomes" id="UP000887566">
    <property type="component" value="Unplaced"/>
</dbReference>
<feature type="transmembrane region" description="Helical" evidence="9">
    <location>
        <begin position="172"/>
        <end position="197"/>
    </location>
</feature>
<evidence type="ECO:0000256" key="3">
    <source>
        <dbReference type="ARBA" id="ARBA00022692"/>
    </source>
</evidence>
<dbReference type="AlphaFoldDB" id="A0A914X122"/>
<reference evidence="12" key="1">
    <citation type="submission" date="2022-11" db="UniProtKB">
        <authorList>
            <consortium name="WormBaseParasite"/>
        </authorList>
    </citation>
    <scope>IDENTIFICATION</scope>
</reference>
<evidence type="ECO:0000313" key="12">
    <source>
        <dbReference type="WBParaSite" id="PSAMB.scaffold61size89802.g1200.t1"/>
    </source>
</evidence>
<comment type="subcellular location">
    <subcellularLocation>
        <location evidence="1">Cell membrane</location>
        <topology evidence="1">Multi-pass membrane protein</topology>
    </subcellularLocation>
</comment>
<evidence type="ECO:0000256" key="4">
    <source>
        <dbReference type="ARBA" id="ARBA00022989"/>
    </source>
</evidence>
<dbReference type="InterPro" id="IPR000276">
    <property type="entry name" value="GPCR_Rhodpsn"/>
</dbReference>
<feature type="transmembrane region" description="Helical" evidence="9">
    <location>
        <begin position="20"/>
        <end position="40"/>
    </location>
</feature>
<dbReference type="SUPFAM" id="SSF81321">
    <property type="entry name" value="Family A G protein-coupled receptor-like"/>
    <property type="match status" value="1"/>
</dbReference>
<evidence type="ECO:0000256" key="1">
    <source>
        <dbReference type="ARBA" id="ARBA00004651"/>
    </source>
</evidence>
<keyword evidence="8" id="KW-0807">Transducer</keyword>
<dbReference type="Pfam" id="PF00001">
    <property type="entry name" value="7tm_1"/>
    <property type="match status" value="1"/>
</dbReference>
<dbReference type="WBParaSite" id="PSAMB.scaffold61size89802.g1200.t1">
    <property type="protein sequence ID" value="PSAMB.scaffold61size89802.g1200.t1"/>
    <property type="gene ID" value="PSAMB.scaffold61size89802.g1200"/>
</dbReference>